<feature type="region of interest" description="Disordered" evidence="1">
    <location>
        <begin position="437"/>
        <end position="464"/>
    </location>
</feature>
<keyword evidence="3" id="KW-1185">Reference proteome</keyword>
<dbReference type="AlphaFoldDB" id="A0A9P8IDK5"/>
<feature type="compositionally biased region" description="Gly residues" evidence="1">
    <location>
        <begin position="441"/>
        <end position="450"/>
    </location>
</feature>
<dbReference type="Proteomes" id="UP000750711">
    <property type="component" value="Unassembled WGS sequence"/>
</dbReference>
<name>A0A9P8IDK5_9PEZI</name>
<feature type="compositionally biased region" description="Basic and acidic residues" evidence="1">
    <location>
        <begin position="451"/>
        <end position="464"/>
    </location>
</feature>
<proteinExistence type="predicted"/>
<evidence type="ECO:0000313" key="2">
    <source>
        <dbReference type="EMBL" id="KAH0553428.1"/>
    </source>
</evidence>
<reference evidence="2" key="1">
    <citation type="submission" date="2021-03" db="EMBL/GenBank/DDBJ databases">
        <title>Comparative genomics and phylogenomic investigation of the class Geoglossomycetes provide insights into ecological specialization and systematics.</title>
        <authorList>
            <person name="Melie T."/>
            <person name="Pirro S."/>
            <person name="Miller A.N."/>
            <person name="Quandt A."/>
        </authorList>
    </citation>
    <scope>NUCLEOTIDE SEQUENCE</scope>
    <source>
        <strain evidence="2">CAQ_001_2017</strain>
    </source>
</reference>
<sequence length="464" mass="50137">MAGAGVHGAPDPFTVCFMKAHKHLDAGVTLLRETHPGHANEIASYVNKIYALLVEVQDDTEPVFTGNDLIAYETTKGLARAGGFSSLGLVSPVDAQFYGRTGPNRMQINGLTLSQSERMNGFIPTAIENIVTATSDDGRRIFVNANDLPEQRAPLIRLLAANSDPVQSNSKTGSFETSLSPVALASQSWASVTAKGNEVKVTPPAIQGALPQAVGISEDTPKPPPPDEIPPNMRVVWIRNCPLHAKLADISKLIREGPVKSITIKNDPKSTTARVVRITFHLAVHAAKFLESAQAQTLLGGSWVRGLQFKAGDPYPEDRELQMMDPPLNARRRLTIVRAGLFASPSAKSTFHLEVYRVVHRPAVELIFFYNTGNATVVLDSVANAIKLKCHFDMKAKIKTSPFSGVQATFSKDPCEHVMRLVSGTAHERQRLVRTTTEGAPGRGLGLPGKDGGEVKNLDGTHQI</sequence>
<protein>
    <submittedName>
        <fullName evidence="2">Uncharacterized protein</fullName>
    </submittedName>
</protein>
<accession>A0A9P8IDK5</accession>
<organism evidence="2 3">
    <name type="scientific">Trichoglossum hirsutum</name>
    <dbReference type="NCBI Taxonomy" id="265104"/>
    <lineage>
        <taxon>Eukaryota</taxon>
        <taxon>Fungi</taxon>
        <taxon>Dikarya</taxon>
        <taxon>Ascomycota</taxon>
        <taxon>Pezizomycotina</taxon>
        <taxon>Geoglossomycetes</taxon>
        <taxon>Geoglossales</taxon>
        <taxon>Geoglossaceae</taxon>
        <taxon>Trichoglossum</taxon>
    </lineage>
</organism>
<gene>
    <name evidence="2" type="ORF">GP486_006503</name>
</gene>
<dbReference type="EMBL" id="JAGHQM010001480">
    <property type="protein sequence ID" value="KAH0553428.1"/>
    <property type="molecule type" value="Genomic_DNA"/>
</dbReference>
<evidence type="ECO:0000256" key="1">
    <source>
        <dbReference type="SAM" id="MobiDB-lite"/>
    </source>
</evidence>
<evidence type="ECO:0000313" key="3">
    <source>
        <dbReference type="Proteomes" id="UP000750711"/>
    </source>
</evidence>
<comment type="caution">
    <text evidence="2">The sequence shown here is derived from an EMBL/GenBank/DDBJ whole genome shotgun (WGS) entry which is preliminary data.</text>
</comment>